<sequence length="313" mass="34823">MVSDKAVHIALYPSDWLAGTRGLTPAETGVYITLVCMMYERRAPLQFDHARLARMCNCPAGTFKKILAVLIDEGKLIETPDGLWQRRVETEIAAAKGAMEEASERGRKAVNARWLKVKEQSDQAEIVTVKPQSDKQKCSSNIPKKDNDFNKGELREKYPSNTNQNQSQKVKEEAEDARANEAAASLISRLTHALGFDHHGTIPKYWISPDAPLIVTRWLTDLNLTPEEVLQVAVQNMRAHKSPANGPKTLTRHMQDFAAAKQAPRLEPTKGRAHDQPRQSPDRRAIAADDAFARRIHAAARARSPSDGDFGFG</sequence>
<evidence type="ECO:0000256" key="1">
    <source>
        <dbReference type="SAM" id="MobiDB-lite"/>
    </source>
</evidence>
<evidence type="ECO:0000313" key="3">
    <source>
        <dbReference type="Proteomes" id="UP000283587"/>
    </source>
</evidence>
<dbReference type="Pfam" id="PF07120">
    <property type="entry name" value="DUF1376"/>
    <property type="match status" value="1"/>
</dbReference>
<reference evidence="3" key="1">
    <citation type="submission" date="2018-09" db="EMBL/GenBank/DDBJ databases">
        <title>Paracoccus onubensis nov. sp. a moderate halophilic bacterium isolated from Gruta de las Maravillas (Aracena, Spain).</title>
        <authorList>
            <person name="Jurado V."/>
            <person name="Gutierrez-Patricio S."/>
            <person name="Gonzalez-Pimentel J.L."/>
            <person name="Miller A.Z."/>
            <person name="Laiz L."/>
            <person name="Saiz-Jimenez C."/>
        </authorList>
    </citation>
    <scope>NUCLEOTIDE SEQUENCE [LARGE SCALE GENOMIC DNA]</scope>
    <source>
        <strain evidence="3">DSM 26381</strain>
    </source>
</reference>
<feature type="compositionally biased region" description="Polar residues" evidence="1">
    <location>
        <begin position="159"/>
        <end position="168"/>
    </location>
</feature>
<dbReference type="EMBL" id="QZEW01000039">
    <property type="protein sequence ID" value="RJL15281.1"/>
    <property type="molecule type" value="Genomic_DNA"/>
</dbReference>
<proteinExistence type="predicted"/>
<evidence type="ECO:0000313" key="2">
    <source>
        <dbReference type="EMBL" id="RJL15281.1"/>
    </source>
</evidence>
<feature type="compositionally biased region" description="Basic and acidic residues" evidence="1">
    <location>
        <begin position="267"/>
        <end position="291"/>
    </location>
</feature>
<feature type="compositionally biased region" description="Basic and acidic residues" evidence="1">
    <location>
        <begin position="132"/>
        <end position="158"/>
    </location>
</feature>
<protein>
    <submittedName>
        <fullName evidence="2">DUF1376 domain-containing protein</fullName>
    </submittedName>
</protein>
<name>A0A419A6U2_9RHOB</name>
<organism evidence="2 3">
    <name type="scientific">Paracoccus siganidrum</name>
    <dbReference type="NCBI Taxonomy" id="1276757"/>
    <lineage>
        <taxon>Bacteria</taxon>
        <taxon>Pseudomonadati</taxon>
        <taxon>Pseudomonadota</taxon>
        <taxon>Alphaproteobacteria</taxon>
        <taxon>Rhodobacterales</taxon>
        <taxon>Paracoccaceae</taxon>
        <taxon>Paracoccus</taxon>
    </lineage>
</organism>
<feature type="region of interest" description="Disordered" evidence="1">
    <location>
        <begin position="261"/>
        <end position="291"/>
    </location>
</feature>
<gene>
    <name evidence="2" type="ORF">D3P05_10735</name>
</gene>
<dbReference type="AlphaFoldDB" id="A0A419A6U2"/>
<feature type="region of interest" description="Disordered" evidence="1">
    <location>
        <begin position="126"/>
        <end position="177"/>
    </location>
</feature>
<accession>A0A419A6U2</accession>
<dbReference type="Proteomes" id="UP000283587">
    <property type="component" value="Unassembled WGS sequence"/>
</dbReference>
<comment type="caution">
    <text evidence="2">The sequence shown here is derived from an EMBL/GenBank/DDBJ whole genome shotgun (WGS) entry which is preliminary data.</text>
</comment>
<dbReference type="OrthoDB" id="8076130at2"/>
<keyword evidence="3" id="KW-1185">Reference proteome</keyword>
<dbReference type="InterPro" id="IPR010781">
    <property type="entry name" value="DUF1376"/>
</dbReference>